<dbReference type="PROSITE" id="PS51257">
    <property type="entry name" value="PROKAR_LIPOPROTEIN"/>
    <property type="match status" value="1"/>
</dbReference>
<feature type="signal peptide" evidence="1">
    <location>
        <begin position="1"/>
        <end position="31"/>
    </location>
</feature>
<accession>A0A370DMX0</accession>
<feature type="chain" id="PRO_5017067070" evidence="1">
    <location>
        <begin position="32"/>
        <end position="201"/>
    </location>
</feature>
<proteinExistence type="predicted"/>
<reference evidence="2 3" key="1">
    <citation type="journal article" date="2018" name="ISME J.">
        <title>Endosymbiont genomes yield clues of tubeworm success.</title>
        <authorList>
            <person name="Li Y."/>
            <person name="Liles M.R."/>
            <person name="Halanych K.M."/>
        </authorList>
    </citation>
    <scope>NUCLEOTIDE SEQUENCE [LARGE SCALE GENOMIC DNA]</scope>
    <source>
        <strain evidence="2">A1462</strain>
    </source>
</reference>
<dbReference type="EMBL" id="QFXE01000010">
    <property type="protein sequence ID" value="RDH86255.1"/>
    <property type="molecule type" value="Genomic_DNA"/>
</dbReference>
<keyword evidence="1" id="KW-0732">Signal</keyword>
<comment type="caution">
    <text evidence="2">The sequence shown here is derived from an EMBL/GenBank/DDBJ whole genome shotgun (WGS) entry which is preliminary data.</text>
</comment>
<protein>
    <submittedName>
        <fullName evidence="2">DUF1318 domain-containing protein</fullName>
    </submittedName>
</protein>
<evidence type="ECO:0000313" key="3">
    <source>
        <dbReference type="Proteomes" id="UP000254771"/>
    </source>
</evidence>
<dbReference type="InterPro" id="IPR008309">
    <property type="entry name" value="YdbL"/>
</dbReference>
<dbReference type="Proteomes" id="UP000254771">
    <property type="component" value="Unassembled WGS sequence"/>
</dbReference>
<sequence>MKIAKLTSSFTMLLMLTACVTINIYFPAAEAREAAEKIVDDILGDEVQKSIPGKDGQSLQWSPSAQQVSFSLLDLLIPAAHAAAKPDFSVNTPEVRRLQASMKRRNSSLHPYYQKGVIGFTHNALVGIRQLSAVSLKQRAQLKNLVKAENSDRNRLYKEIARANGHPEWEKDVRSVFGQTWIRKASKGWWYQDAGGSWVKK</sequence>
<gene>
    <name evidence="2" type="ORF">DIZ78_08735</name>
</gene>
<name>A0A370DMX0_9GAMM</name>
<evidence type="ECO:0000256" key="1">
    <source>
        <dbReference type="SAM" id="SignalP"/>
    </source>
</evidence>
<dbReference type="AlphaFoldDB" id="A0A370DMX0"/>
<evidence type="ECO:0000313" key="2">
    <source>
        <dbReference type="EMBL" id="RDH86255.1"/>
    </source>
</evidence>
<keyword evidence="3" id="KW-1185">Reference proteome</keyword>
<dbReference type="Pfam" id="PF07027">
    <property type="entry name" value="DUF1318"/>
    <property type="match status" value="1"/>
</dbReference>
<organism evidence="2 3">
    <name type="scientific">endosymbiont of Escarpia spicata</name>
    <dbReference type="NCBI Taxonomy" id="2200908"/>
    <lineage>
        <taxon>Bacteria</taxon>
        <taxon>Pseudomonadati</taxon>
        <taxon>Pseudomonadota</taxon>
        <taxon>Gammaproteobacteria</taxon>
        <taxon>sulfur-oxidizing symbionts</taxon>
    </lineage>
</organism>